<dbReference type="RefSeq" id="XP_043048294.1">
    <property type="nucleotide sequence ID" value="XM_043192322.1"/>
</dbReference>
<name>A0A9P7V7D8_9ASCO</name>
<dbReference type="EMBL" id="JAHMUF010000016">
    <property type="protein sequence ID" value="KAG7192744.1"/>
    <property type="molecule type" value="Genomic_DNA"/>
</dbReference>
<dbReference type="InterPro" id="IPR019783">
    <property type="entry name" value="SDO1/SBDS_N"/>
</dbReference>
<dbReference type="GeneID" id="66114901"/>
<sequence>MPDPHRIFLKGTDNDFIVFVDEPEMWEKYKKDPSIDLVDFVSVFQVFVTSKGSLGDLDTASEAELANEFGSADVNKAIAHILKNGEDRNTVDVRNKELK</sequence>
<evidence type="ECO:0000259" key="1">
    <source>
        <dbReference type="Pfam" id="PF01172"/>
    </source>
</evidence>
<proteinExistence type="predicted"/>
<reference evidence="2" key="1">
    <citation type="submission" date="2021-03" db="EMBL/GenBank/DDBJ databases">
        <authorList>
            <person name="Palmer J.M."/>
        </authorList>
    </citation>
    <scope>NUCLEOTIDE SEQUENCE</scope>
    <source>
        <strain evidence="2">ARV_011</strain>
    </source>
</reference>
<dbReference type="OrthoDB" id="2567806at2759"/>
<feature type="domain" description="Ribosome maturation protein SDO1/SBDS N-terminal" evidence="1">
    <location>
        <begin position="5"/>
        <end position="91"/>
    </location>
</feature>
<organism evidence="2 3">
    <name type="scientific">Scheffersomyces spartinae</name>
    <dbReference type="NCBI Taxonomy" id="45513"/>
    <lineage>
        <taxon>Eukaryota</taxon>
        <taxon>Fungi</taxon>
        <taxon>Dikarya</taxon>
        <taxon>Ascomycota</taxon>
        <taxon>Saccharomycotina</taxon>
        <taxon>Pichiomycetes</taxon>
        <taxon>Debaryomycetaceae</taxon>
        <taxon>Scheffersomyces</taxon>
    </lineage>
</organism>
<protein>
    <recommendedName>
        <fullName evidence="1">Ribosome maturation protein SDO1/SBDS N-terminal domain-containing protein</fullName>
    </recommendedName>
</protein>
<gene>
    <name evidence="2" type="ORF">KQ657_001527</name>
</gene>
<evidence type="ECO:0000313" key="3">
    <source>
        <dbReference type="Proteomes" id="UP000790833"/>
    </source>
</evidence>
<dbReference type="Gene3D" id="3.30.1250.10">
    <property type="entry name" value="Ribosome maturation protein SBDS, N-terminal domain"/>
    <property type="match status" value="1"/>
</dbReference>
<dbReference type="Pfam" id="PF01172">
    <property type="entry name" value="SBDS_N"/>
    <property type="match status" value="1"/>
</dbReference>
<dbReference type="AlphaFoldDB" id="A0A9P7V7D8"/>
<dbReference type="Proteomes" id="UP000790833">
    <property type="component" value="Unassembled WGS sequence"/>
</dbReference>
<dbReference type="InterPro" id="IPR036786">
    <property type="entry name" value="Ribosome_mat_SBDS_N_sf"/>
</dbReference>
<evidence type="ECO:0000313" key="2">
    <source>
        <dbReference type="EMBL" id="KAG7192744.1"/>
    </source>
</evidence>
<keyword evidence="3" id="KW-1185">Reference proteome</keyword>
<comment type="caution">
    <text evidence="2">The sequence shown here is derived from an EMBL/GenBank/DDBJ whole genome shotgun (WGS) entry which is preliminary data.</text>
</comment>
<accession>A0A9P7V7D8</accession>
<dbReference type="SUPFAM" id="SSF89895">
    <property type="entry name" value="FYSH domain"/>
    <property type="match status" value="1"/>
</dbReference>